<name>A0A8H7BJ84_9FUNG</name>
<sequence length="98" mass="10638">MKTSFIFVAVLSLVSLALAVPLHHLGFDHYDHNDEHNSRNQIIGNVDLRGSEPDRSNHQIVQNVGNDGGSHGGLLNNVLGGGIASDNERHIQIIQTSH</sequence>
<accession>A0A8H7BJ84</accession>
<proteinExistence type="predicted"/>
<gene>
    <name evidence="2" type="ORF">EC973_001790</name>
</gene>
<dbReference type="AlphaFoldDB" id="A0A8H7BJ84"/>
<dbReference type="EMBL" id="JABAYA010000144">
    <property type="protein sequence ID" value="KAF7723648.1"/>
    <property type="molecule type" value="Genomic_DNA"/>
</dbReference>
<reference evidence="2" key="1">
    <citation type="submission" date="2020-01" db="EMBL/GenBank/DDBJ databases">
        <title>Genome Sequencing of Three Apophysomyces-Like Fungal Strains Confirms a Novel Fungal Genus in the Mucoromycota with divergent Burkholderia-like Endosymbiotic Bacteria.</title>
        <authorList>
            <person name="Stajich J.E."/>
            <person name="Macias A.M."/>
            <person name="Carter-House D."/>
            <person name="Lovett B."/>
            <person name="Kasson L.R."/>
            <person name="Berry K."/>
            <person name="Grigoriev I."/>
            <person name="Chang Y."/>
            <person name="Spatafora J."/>
            <person name="Kasson M.T."/>
        </authorList>
    </citation>
    <scope>NUCLEOTIDE SEQUENCE</scope>
    <source>
        <strain evidence="2">NRRL A-21654</strain>
    </source>
</reference>
<keyword evidence="1" id="KW-0732">Signal</keyword>
<feature type="chain" id="PRO_5034001765" evidence="1">
    <location>
        <begin position="20"/>
        <end position="98"/>
    </location>
</feature>
<evidence type="ECO:0000313" key="3">
    <source>
        <dbReference type="Proteomes" id="UP000605846"/>
    </source>
</evidence>
<comment type="caution">
    <text evidence="2">The sequence shown here is derived from an EMBL/GenBank/DDBJ whole genome shotgun (WGS) entry which is preliminary data.</text>
</comment>
<evidence type="ECO:0000313" key="2">
    <source>
        <dbReference type="EMBL" id="KAF7723648.1"/>
    </source>
</evidence>
<organism evidence="2 3">
    <name type="scientific">Apophysomyces ossiformis</name>
    <dbReference type="NCBI Taxonomy" id="679940"/>
    <lineage>
        <taxon>Eukaryota</taxon>
        <taxon>Fungi</taxon>
        <taxon>Fungi incertae sedis</taxon>
        <taxon>Mucoromycota</taxon>
        <taxon>Mucoromycotina</taxon>
        <taxon>Mucoromycetes</taxon>
        <taxon>Mucorales</taxon>
        <taxon>Mucorineae</taxon>
        <taxon>Mucoraceae</taxon>
        <taxon>Apophysomyces</taxon>
    </lineage>
</organism>
<dbReference type="Proteomes" id="UP000605846">
    <property type="component" value="Unassembled WGS sequence"/>
</dbReference>
<evidence type="ECO:0000256" key="1">
    <source>
        <dbReference type="SAM" id="SignalP"/>
    </source>
</evidence>
<feature type="signal peptide" evidence="1">
    <location>
        <begin position="1"/>
        <end position="19"/>
    </location>
</feature>
<keyword evidence="3" id="KW-1185">Reference proteome</keyword>
<protein>
    <submittedName>
        <fullName evidence="2">Uncharacterized protein</fullName>
    </submittedName>
</protein>